<feature type="region of interest" description="Disordered" evidence="1">
    <location>
        <begin position="649"/>
        <end position="706"/>
    </location>
</feature>
<name>A0A2C5YPU9_9HYPO</name>
<feature type="region of interest" description="Disordered" evidence="1">
    <location>
        <begin position="271"/>
        <end position="632"/>
    </location>
</feature>
<feature type="compositionally biased region" description="Basic and acidic residues" evidence="1">
    <location>
        <begin position="374"/>
        <end position="383"/>
    </location>
</feature>
<evidence type="ECO:0000313" key="2">
    <source>
        <dbReference type="EMBL" id="PHH70787.1"/>
    </source>
</evidence>
<protein>
    <submittedName>
        <fullName evidence="2">Uncharacterized protein</fullName>
    </submittedName>
</protein>
<feature type="compositionally biased region" description="Basic and acidic residues" evidence="1">
    <location>
        <begin position="271"/>
        <end position="284"/>
    </location>
</feature>
<feature type="compositionally biased region" description="Basic residues" evidence="1">
    <location>
        <begin position="429"/>
        <end position="444"/>
    </location>
</feature>
<comment type="caution">
    <text evidence="2">The sequence shown here is derived from an EMBL/GenBank/DDBJ whole genome shotgun (WGS) entry which is preliminary data.</text>
</comment>
<feature type="compositionally biased region" description="Low complexity" evidence="1">
    <location>
        <begin position="218"/>
        <end position="238"/>
    </location>
</feature>
<keyword evidence="3" id="KW-1185">Reference proteome</keyword>
<feature type="compositionally biased region" description="Basic and acidic residues" evidence="1">
    <location>
        <begin position="456"/>
        <end position="473"/>
    </location>
</feature>
<gene>
    <name evidence="2" type="ORF">CDD80_5727</name>
</gene>
<feature type="compositionally biased region" description="Polar residues" evidence="1">
    <location>
        <begin position="528"/>
        <end position="537"/>
    </location>
</feature>
<dbReference type="EMBL" id="NJES01000586">
    <property type="protein sequence ID" value="PHH70787.1"/>
    <property type="molecule type" value="Genomic_DNA"/>
</dbReference>
<feature type="region of interest" description="Disordered" evidence="1">
    <location>
        <begin position="60"/>
        <end position="246"/>
    </location>
</feature>
<feature type="compositionally biased region" description="Acidic residues" evidence="1">
    <location>
        <begin position="403"/>
        <end position="425"/>
    </location>
</feature>
<dbReference type="Proteomes" id="UP000226431">
    <property type="component" value="Unassembled WGS sequence"/>
</dbReference>
<feature type="compositionally biased region" description="Basic and acidic residues" evidence="1">
    <location>
        <begin position="123"/>
        <end position="132"/>
    </location>
</feature>
<dbReference type="OrthoDB" id="5386674at2759"/>
<evidence type="ECO:0000313" key="3">
    <source>
        <dbReference type="Proteomes" id="UP000226431"/>
    </source>
</evidence>
<feature type="compositionally biased region" description="Basic and acidic residues" evidence="1">
    <location>
        <begin position="593"/>
        <end position="608"/>
    </location>
</feature>
<dbReference type="AlphaFoldDB" id="A0A2C5YPU9"/>
<dbReference type="STRING" id="2004952.A0A2C5YPU9"/>
<feature type="compositionally biased region" description="Basic and acidic residues" evidence="1">
    <location>
        <begin position="150"/>
        <end position="161"/>
    </location>
</feature>
<feature type="compositionally biased region" description="Basic and acidic residues" evidence="1">
    <location>
        <begin position="696"/>
        <end position="706"/>
    </location>
</feature>
<feature type="compositionally biased region" description="Basic and acidic residues" evidence="1">
    <location>
        <begin position="563"/>
        <end position="580"/>
    </location>
</feature>
<sequence length="829" mass="90738">MAASEATPERTSSFRRMLEMERAYMIERLQAKKSPEGSIPNDLPPCSPLSQAENIIRRASTVDGDLKPPKSSLSVNTRLPIPRLPGESLGFDEATTAVGTPAAETTPIDKVASPQGAVTRHPSVKEAADDRSICVSPSWESHGRRRKEKKMMEKKEKEEAAVRAAAAAAAKSARKGRLSKQPPPASSTEALRKAEGVPDPNLARGRVKDRSKSTAAGSTSSQRKPRSRSSSFASLIRSPLNFRRTSVDKAPVEPEFVGGIKLELERHIASDKQHEQHQLRDESVVHPALRQSRASVDRWPAPLHSHPTSAAGSPRETSRAYPPITRQERTYRGRSLAVPPTPITAPATPDTGKLDQWRARVGLDSSPQPPTPPSEEHDLQLREPEDDSDIVAIRHIRKSRDEDVFDDDDFFDDALGLDDFDDDDISPGRSRHRAASTSMNRKKPAGLSIFPPPVRRSRDMDAEAADRLRRESSDGQGGYRTAPSTPPEPPRRSPKRASRVSLDHGLPPLPSQSVTVDDATAARIMTPSEISPATVTPRTAKRMVVKPATQINQVVSRRKSSKTNKDQHHSEESAGSDEFHSPSVPSTPATSRSESDKALPERPLEKVPHANVKHLSTDSSVADGFGAPPDRGIHEIQAAADKVLASYREATSGPRQGRHRRDTEPAVRGLVPQPGVPARERPIRSSVATGAPASYGRRDHSPGTYLEEARRVPLSGVPARVAKPRLGPPTSFALPEEEILMTRPALSQREREPIAKVFVECCFCHFYHDMPSNLYEAMANPEAALSGRDTMEYGSSISMTVKCPWCRHEMSTRCCAGLAAMVYVTERLH</sequence>
<accession>A0A2C5YPU9</accession>
<evidence type="ECO:0000256" key="1">
    <source>
        <dbReference type="SAM" id="MobiDB-lite"/>
    </source>
</evidence>
<organism evidence="2 3">
    <name type="scientific">Ophiocordyceps camponoti-rufipedis</name>
    <dbReference type="NCBI Taxonomy" id="2004952"/>
    <lineage>
        <taxon>Eukaryota</taxon>
        <taxon>Fungi</taxon>
        <taxon>Dikarya</taxon>
        <taxon>Ascomycota</taxon>
        <taxon>Pezizomycotina</taxon>
        <taxon>Sordariomycetes</taxon>
        <taxon>Hypocreomycetidae</taxon>
        <taxon>Hypocreales</taxon>
        <taxon>Ophiocordycipitaceae</taxon>
        <taxon>Ophiocordyceps</taxon>
    </lineage>
</organism>
<proteinExistence type="predicted"/>
<reference evidence="2 3" key="1">
    <citation type="submission" date="2017-06" db="EMBL/GenBank/DDBJ databases">
        <title>Ant-infecting Ophiocordyceps genomes reveal a high diversity of potential behavioral manipulation genes and a possible major role for enterotoxins.</title>
        <authorList>
            <person name="De Bekker C."/>
            <person name="Evans H.C."/>
            <person name="Brachmann A."/>
            <person name="Hughes D.P."/>
        </authorList>
    </citation>
    <scope>NUCLEOTIDE SEQUENCE [LARGE SCALE GENOMIC DNA]</scope>
    <source>
        <strain evidence="2 3">Map16</strain>
    </source>
</reference>
<feature type="compositionally biased region" description="Low complexity" evidence="1">
    <location>
        <begin position="162"/>
        <end position="171"/>
    </location>
</feature>
<feature type="compositionally biased region" description="Polar residues" evidence="1">
    <location>
        <begin position="583"/>
        <end position="592"/>
    </location>
</feature>